<dbReference type="GeneID" id="55626485"/>
<dbReference type="Gene3D" id="3.40.50.1010">
    <property type="entry name" value="5'-nuclease"/>
    <property type="match status" value="1"/>
</dbReference>
<dbReference type="SUPFAM" id="SSF88723">
    <property type="entry name" value="PIN domain-like"/>
    <property type="match status" value="1"/>
</dbReference>
<proteinExistence type="predicted"/>
<dbReference type="EMBL" id="MN877442">
    <property type="protein sequence ID" value="QHZ59821.1"/>
    <property type="molecule type" value="Genomic_DNA"/>
</dbReference>
<dbReference type="RefSeq" id="YP_009855745.1">
    <property type="nucleotide sequence ID" value="NC_048847.1"/>
</dbReference>
<reference evidence="1 2" key="1">
    <citation type="submission" date="2019-12" db="EMBL/GenBank/DDBJ databases">
        <title>Alteromonas phage V22 represents a new genus of marine bacteriophages that requires a novel tail fiber chaperone for host recognition.</title>
        <authorList>
            <person name="Gonzalez-Serrano R."/>
            <person name="Dunne M."/>
            <person name="Rosselli R."/>
            <person name="Martin-Cuadrado A.-B."/>
            <person name="Grosboillot V."/>
            <person name="Zinsli L."/>
            <person name="Roda-Garcia J.J."/>
            <person name="Loessner M.J."/>
            <person name="Rodriguez-Valera F."/>
        </authorList>
    </citation>
    <scope>NUCLEOTIDE SEQUENCE [LARGE SCALE GENOMIC DNA]</scope>
</reference>
<name>A0A6C0R0L1_9CAUD</name>
<protein>
    <submittedName>
        <fullName evidence="1">Exodeoxyribonuclease</fullName>
    </submittedName>
</protein>
<organism evidence="1 2">
    <name type="scientific">Alteromonas phage vB_AmeM_PT11-V22</name>
    <dbReference type="NCBI Taxonomy" id="2704031"/>
    <lineage>
        <taxon>Viruses</taxon>
        <taxon>Duplodnaviria</taxon>
        <taxon>Heunggongvirae</taxon>
        <taxon>Uroviricota</taxon>
        <taxon>Caudoviricetes</taxon>
        <taxon>Myoalterovirus</taxon>
        <taxon>Myoalterovirus PT11V22</taxon>
    </lineage>
</organism>
<evidence type="ECO:0000313" key="2">
    <source>
        <dbReference type="Proteomes" id="UP000479357"/>
    </source>
</evidence>
<dbReference type="Proteomes" id="UP000479357">
    <property type="component" value="Segment"/>
</dbReference>
<accession>A0A6C0R0L1</accession>
<sequence>MKKFTKKGKVTEDDLKDIIPWEVDPDVTLVIDMDEQVFITAAACEERLVQYTNTLSLGIGLFKNRTQFREFMQGIDFDKELFEVEDVQKPEKVSFAINTLKRRLDNICKKTKCHPDNMELYIDGTGNFRDELPLAVKYKGNRENTIRPVLLKELKTYAINSLGAIEIDGMETDDQVVIRVTEGFKEGSKVIGATQDKDARQAEGWWFNYEKEEEPHFVKGFGDLWIDTTLKVPDVKGEGWKFLYYQIICADGADNYCSRDTYTRVLIDGKIGEKRKKPRWGSKTAYTALQKCSNHKQCLELIVKKYKEWYGEEPFEYLDWQDNKHTATWLDVLDMQFQLAYMKRKEDDKTCIKKILKKMGMLDEEN</sequence>
<keyword evidence="2" id="KW-1185">Reference proteome</keyword>
<dbReference type="KEGG" id="vg:55626485"/>
<evidence type="ECO:0000313" key="1">
    <source>
        <dbReference type="EMBL" id="QHZ59821.1"/>
    </source>
</evidence>
<dbReference type="InterPro" id="IPR029060">
    <property type="entry name" value="PIN-like_dom_sf"/>
</dbReference>